<gene>
    <name evidence="9" type="primary">POLA2</name>
    <name evidence="9" type="ORF">SNEC2469_LOCUS9139</name>
</gene>
<dbReference type="AlphaFoldDB" id="A0A812PQ33"/>
<feature type="compositionally biased region" description="Polar residues" evidence="6">
    <location>
        <begin position="129"/>
        <end position="141"/>
    </location>
</feature>
<feature type="domain" description="DNA polymerase alpha/delta/epsilon subunit B" evidence="7">
    <location>
        <begin position="301"/>
        <end position="520"/>
    </location>
</feature>
<comment type="similarity">
    <text evidence="2">Belongs to the DNA polymerase alpha subunit B family.</text>
</comment>
<evidence type="ECO:0000256" key="4">
    <source>
        <dbReference type="ARBA" id="ARBA00022705"/>
    </source>
</evidence>
<dbReference type="PANTHER" id="PTHR23061:SF12">
    <property type="entry name" value="DNA POLYMERASE ALPHA SUBUNIT B"/>
    <property type="match status" value="1"/>
</dbReference>
<dbReference type="Pfam" id="PF22062">
    <property type="entry name" value="OB_DPOA2"/>
    <property type="match status" value="1"/>
</dbReference>
<dbReference type="EMBL" id="CAJNJA010014853">
    <property type="protein sequence ID" value="CAE7351667.1"/>
    <property type="molecule type" value="Genomic_DNA"/>
</dbReference>
<dbReference type="Gene3D" id="3.60.21.60">
    <property type="match status" value="2"/>
</dbReference>
<protein>
    <recommendedName>
        <fullName evidence="3">DNA polymerase alpha subunit B</fullName>
    </recommendedName>
</protein>
<evidence type="ECO:0000256" key="1">
    <source>
        <dbReference type="ARBA" id="ARBA00004123"/>
    </source>
</evidence>
<dbReference type="OrthoDB" id="336885at2759"/>
<dbReference type="InterPro" id="IPR016722">
    <property type="entry name" value="DNA_pol_alpha_bsu"/>
</dbReference>
<evidence type="ECO:0000256" key="6">
    <source>
        <dbReference type="SAM" id="MobiDB-lite"/>
    </source>
</evidence>
<name>A0A812PQ33_9DINO</name>
<evidence type="ECO:0000256" key="5">
    <source>
        <dbReference type="ARBA" id="ARBA00023242"/>
    </source>
</evidence>
<dbReference type="InterPro" id="IPR054300">
    <property type="entry name" value="OB_DPOA2"/>
</dbReference>
<dbReference type="GO" id="GO:0003677">
    <property type="term" value="F:DNA binding"/>
    <property type="evidence" value="ECO:0007669"/>
    <property type="project" value="InterPro"/>
</dbReference>
<dbReference type="Pfam" id="PF04042">
    <property type="entry name" value="DNA_pol_E_B"/>
    <property type="match status" value="1"/>
</dbReference>
<comment type="subcellular location">
    <subcellularLocation>
        <location evidence="1">Nucleus</location>
    </subcellularLocation>
</comment>
<reference evidence="9" key="1">
    <citation type="submission" date="2021-02" db="EMBL/GenBank/DDBJ databases">
        <authorList>
            <person name="Dougan E. K."/>
            <person name="Rhodes N."/>
            <person name="Thang M."/>
            <person name="Chan C."/>
        </authorList>
    </citation>
    <scope>NUCLEOTIDE SEQUENCE</scope>
</reference>
<feature type="domain" description="DNA polymerase alpha subunit B OB" evidence="8">
    <location>
        <begin position="179"/>
        <end position="283"/>
    </location>
</feature>
<dbReference type="InterPro" id="IPR007185">
    <property type="entry name" value="DNA_pol_a/d/e_bsu"/>
</dbReference>
<dbReference type="Proteomes" id="UP000601435">
    <property type="component" value="Unassembled WGS sequence"/>
</dbReference>
<sequence>MADASLASRFRAPAECQEKLAELHKRFAFSEVEFECFEANAGSLTTTKLPQFEAYLQKEKERKAPKKPVVRPQARPLGGDIALKRQWPGQASTSQPKRAREADAKEEPRGALQNTPMQPGATAPRAPMQVSTKSSNASNLDRPTRSVLPVKVQEAPGSQKVTSYRWINETIAARAALRDERLQEWEALVVSEMQIRAPEVAVGTVGVPCQSESILFGRIACEGFEGRLNDRSIMLEGPSVANTKVRLNVADCKQIAAFPGQIVGVVGRSGMTGSTFHVSDFLPGLPIQGEAMAPESSLHAMIVAGPFSQRDRLDFTALQSALAHAQIERPQVLILLGPFLDASNTKVMEGEASLSGSEEPACLEEVYVHLFAELRKGLEPLRAARPATQVFILPSLEEAVNFHPLPQPPMDIMLAQWLEEEATDLLQLQQMGVRFLSNPAHVEINGIKVSITSADALSPILREMVLRPEGRKVEEALQLLLKQRCLFPAVPRDPAQVYEVKAKALDFPWDGIAPQICIFPSPLAVMNGAVVENTLFVNPGTLCRQAALGSFAELWIQPAEGVSTMKDRVRLDLKKLG</sequence>
<dbReference type="GO" id="GO:0006270">
    <property type="term" value="P:DNA replication initiation"/>
    <property type="evidence" value="ECO:0007669"/>
    <property type="project" value="TreeGrafter"/>
</dbReference>
<comment type="caution">
    <text evidence="9">The sequence shown here is derived from an EMBL/GenBank/DDBJ whole genome shotgun (WGS) entry which is preliminary data.</text>
</comment>
<evidence type="ECO:0000259" key="7">
    <source>
        <dbReference type="Pfam" id="PF04042"/>
    </source>
</evidence>
<feature type="compositionally biased region" description="Basic and acidic residues" evidence="6">
    <location>
        <begin position="98"/>
        <end position="109"/>
    </location>
</feature>
<proteinExistence type="inferred from homology"/>
<keyword evidence="10" id="KW-1185">Reference proteome</keyword>
<evidence type="ECO:0000259" key="8">
    <source>
        <dbReference type="Pfam" id="PF22062"/>
    </source>
</evidence>
<feature type="region of interest" description="Disordered" evidence="6">
    <location>
        <begin position="58"/>
        <end position="145"/>
    </location>
</feature>
<evidence type="ECO:0000256" key="3">
    <source>
        <dbReference type="ARBA" id="ARBA00018596"/>
    </source>
</evidence>
<evidence type="ECO:0000313" key="10">
    <source>
        <dbReference type="Proteomes" id="UP000601435"/>
    </source>
</evidence>
<organism evidence="9 10">
    <name type="scientific">Symbiodinium necroappetens</name>
    <dbReference type="NCBI Taxonomy" id="1628268"/>
    <lineage>
        <taxon>Eukaryota</taxon>
        <taxon>Sar</taxon>
        <taxon>Alveolata</taxon>
        <taxon>Dinophyceae</taxon>
        <taxon>Suessiales</taxon>
        <taxon>Symbiodiniaceae</taxon>
        <taxon>Symbiodinium</taxon>
    </lineage>
</organism>
<dbReference type="PANTHER" id="PTHR23061">
    <property type="entry name" value="DNA POLYMERASE 2 ALPHA 70 KDA SUBUNIT"/>
    <property type="match status" value="1"/>
</dbReference>
<dbReference type="GO" id="GO:0005658">
    <property type="term" value="C:alpha DNA polymerase:primase complex"/>
    <property type="evidence" value="ECO:0007669"/>
    <property type="project" value="TreeGrafter"/>
</dbReference>
<evidence type="ECO:0000256" key="2">
    <source>
        <dbReference type="ARBA" id="ARBA00007299"/>
    </source>
</evidence>
<accession>A0A812PQ33</accession>
<keyword evidence="4" id="KW-0235">DNA replication</keyword>
<evidence type="ECO:0000313" key="9">
    <source>
        <dbReference type="EMBL" id="CAE7351667.1"/>
    </source>
</evidence>
<keyword evidence="5" id="KW-0539">Nucleus</keyword>